<accession>A0A7C9IS62</accession>
<feature type="binding site" evidence="6">
    <location>
        <position position="11"/>
    </location>
    <ligand>
        <name>FMN</name>
        <dbReference type="ChEBI" id="CHEBI:58210"/>
    </ligand>
</feature>
<comment type="function">
    <text evidence="6">Quinone reductase that provides resistance to thiol-specific stress caused by electrophilic quinones.</text>
</comment>
<dbReference type="EMBL" id="WUPT01000003">
    <property type="protein sequence ID" value="MXQ09463.1"/>
    <property type="molecule type" value="Genomic_DNA"/>
</dbReference>
<keyword evidence="4 6" id="KW-0520">NAD</keyword>
<evidence type="ECO:0000313" key="9">
    <source>
        <dbReference type="Proteomes" id="UP000480350"/>
    </source>
</evidence>
<evidence type="ECO:0000256" key="6">
    <source>
        <dbReference type="HAMAP-Rule" id="MF_01216"/>
    </source>
</evidence>
<evidence type="ECO:0000256" key="3">
    <source>
        <dbReference type="ARBA" id="ARBA00023002"/>
    </source>
</evidence>
<dbReference type="HAMAP" id="MF_01216">
    <property type="entry name" value="Azoreductase_type1"/>
    <property type="match status" value="1"/>
</dbReference>
<name>A0A7C9IS62_9RHOB</name>
<dbReference type="AlphaFoldDB" id="A0A7C9IS62"/>
<keyword evidence="2 6" id="KW-0288">FMN</keyword>
<organism evidence="8 9">
    <name type="scientific">Kangsaoukella pontilimi</name>
    <dbReference type="NCBI Taxonomy" id="2691042"/>
    <lineage>
        <taxon>Bacteria</taxon>
        <taxon>Pseudomonadati</taxon>
        <taxon>Pseudomonadota</taxon>
        <taxon>Alphaproteobacteria</taxon>
        <taxon>Rhodobacterales</taxon>
        <taxon>Paracoccaceae</taxon>
        <taxon>Kangsaoukella</taxon>
    </lineage>
</organism>
<evidence type="ECO:0000256" key="5">
    <source>
        <dbReference type="ARBA" id="ARBA00048542"/>
    </source>
</evidence>
<dbReference type="InterPro" id="IPR050104">
    <property type="entry name" value="FMN-dep_NADH:Q_OxRdtase_AzoR1"/>
</dbReference>
<dbReference type="Pfam" id="PF02525">
    <property type="entry name" value="Flavodoxin_2"/>
    <property type="match status" value="1"/>
</dbReference>
<feature type="binding site" evidence="6">
    <location>
        <begin position="17"/>
        <end position="19"/>
    </location>
    <ligand>
        <name>FMN</name>
        <dbReference type="ChEBI" id="CHEBI:58210"/>
    </ligand>
</feature>
<evidence type="ECO:0000256" key="4">
    <source>
        <dbReference type="ARBA" id="ARBA00023027"/>
    </source>
</evidence>
<dbReference type="EC" id="1.6.5.-" evidence="6"/>
<dbReference type="GO" id="GO:0016655">
    <property type="term" value="F:oxidoreductase activity, acting on NAD(P)H, quinone or similar compound as acceptor"/>
    <property type="evidence" value="ECO:0007669"/>
    <property type="project" value="InterPro"/>
</dbReference>
<protein>
    <recommendedName>
        <fullName evidence="6">FMN dependent NADH:quinone oxidoreductase</fullName>
        <ecNumber evidence="6">1.6.5.-</ecNumber>
    </recommendedName>
    <alternativeName>
        <fullName evidence="6">Azo-dye reductase</fullName>
    </alternativeName>
    <alternativeName>
        <fullName evidence="6">FMN-dependent NADH-azo compound oxidoreductase</fullName>
    </alternativeName>
    <alternativeName>
        <fullName evidence="6">FMN-dependent NADH-azoreductase</fullName>
        <ecNumber evidence="6">1.7.1.17</ecNumber>
    </alternativeName>
</protein>
<comment type="similarity">
    <text evidence="6">Belongs to the azoreductase type 1 family.</text>
</comment>
<dbReference type="GO" id="GO:0009055">
    <property type="term" value="F:electron transfer activity"/>
    <property type="evidence" value="ECO:0007669"/>
    <property type="project" value="UniProtKB-UniRule"/>
</dbReference>
<keyword evidence="1 6" id="KW-0285">Flavoprotein</keyword>
<keyword evidence="3 6" id="KW-0560">Oxidoreductase</keyword>
<comment type="caution">
    <text evidence="8">The sequence shown here is derived from an EMBL/GenBank/DDBJ whole genome shotgun (WGS) entry which is preliminary data.</text>
</comment>
<comment type="caution">
    <text evidence="6">Lacks conserved residue(s) required for the propagation of feature annotation.</text>
</comment>
<dbReference type="RefSeq" id="WP_160765388.1">
    <property type="nucleotide sequence ID" value="NZ_WUPT01000003.1"/>
</dbReference>
<gene>
    <name evidence="6" type="primary">azoR</name>
    <name evidence="8" type="ORF">GQ651_16575</name>
</gene>
<dbReference type="InterPro" id="IPR023048">
    <property type="entry name" value="NADH:quinone_OxRdtase_FMN_depd"/>
</dbReference>
<evidence type="ECO:0000313" key="8">
    <source>
        <dbReference type="EMBL" id="MXQ09463.1"/>
    </source>
</evidence>
<evidence type="ECO:0000259" key="7">
    <source>
        <dbReference type="Pfam" id="PF02525"/>
    </source>
</evidence>
<dbReference type="InterPro" id="IPR029039">
    <property type="entry name" value="Flavoprotein-like_sf"/>
</dbReference>
<dbReference type="PANTHER" id="PTHR43741">
    <property type="entry name" value="FMN-DEPENDENT NADH-AZOREDUCTASE 1"/>
    <property type="match status" value="1"/>
</dbReference>
<dbReference type="EC" id="1.7.1.17" evidence="6"/>
<comment type="function">
    <text evidence="6">Also exhibits azoreductase activity. Catalyzes the reductive cleavage of the azo bond in aromatic azo compounds to the corresponding amines.</text>
</comment>
<comment type="subunit">
    <text evidence="6">Homodimer.</text>
</comment>
<dbReference type="GO" id="GO:0016652">
    <property type="term" value="F:oxidoreductase activity, acting on NAD(P)H as acceptor"/>
    <property type="evidence" value="ECO:0007669"/>
    <property type="project" value="UniProtKB-UniRule"/>
</dbReference>
<dbReference type="SUPFAM" id="SSF52218">
    <property type="entry name" value="Flavoproteins"/>
    <property type="match status" value="1"/>
</dbReference>
<reference evidence="8 9" key="1">
    <citation type="submission" date="2019-12" db="EMBL/GenBank/DDBJ databases">
        <authorList>
            <person name="Lee S.D."/>
        </authorList>
    </citation>
    <scope>NUCLEOTIDE SEQUENCE [LARGE SCALE GENOMIC DNA]</scope>
    <source>
        <strain evidence="8 9">GH1-50</strain>
    </source>
</reference>
<keyword evidence="9" id="KW-1185">Reference proteome</keyword>
<comment type="catalytic activity">
    <reaction evidence="5">
        <text>N,N-dimethyl-1,4-phenylenediamine + anthranilate + 2 NAD(+) = 2-(4-dimethylaminophenyl)diazenylbenzoate + 2 NADH + 2 H(+)</text>
        <dbReference type="Rhea" id="RHEA:55872"/>
        <dbReference type="ChEBI" id="CHEBI:15378"/>
        <dbReference type="ChEBI" id="CHEBI:15783"/>
        <dbReference type="ChEBI" id="CHEBI:16567"/>
        <dbReference type="ChEBI" id="CHEBI:57540"/>
        <dbReference type="ChEBI" id="CHEBI:57945"/>
        <dbReference type="ChEBI" id="CHEBI:71579"/>
        <dbReference type="EC" id="1.7.1.17"/>
    </reaction>
    <physiologicalReaction direction="right-to-left" evidence="5">
        <dbReference type="Rhea" id="RHEA:55874"/>
    </physiologicalReaction>
</comment>
<dbReference type="Proteomes" id="UP000480350">
    <property type="component" value="Unassembled WGS sequence"/>
</dbReference>
<dbReference type="InterPro" id="IPR003680">
    <property type="entry name" value="Flavodoxin_fold"/>
</dbReference>
<sequence>MTLNILRIDASVRREGSVSRELNDKVIDRFAAAGDVAVTKRDLITPLPLIDETWIGATFTDPEDRTDEQTRALELSDDLIAELQAADTLVIGLPIYNFAIPSGLKAWIDLVSRRGVTFRYTESGPVGLLTGKRAIVTVASGGTEVGSDIDFATGYLRHALAFIGITDVLFVKADRLAIDAEATLKAAEAAVAELPLAA</sequence>
<comment type="cofactor">
    <cofactor evidence="6">
        <name>FMN</name>
        <dbReference type="ChEBI" id="CHEBI:58210"/>
    </cofactor>
    <text evidence="6">Binds 1 FMN per subunit.</text>
</comment>
<feature type="domain" description="Flavodoxin-like fold" evidence="7">
    <location>
        <begin position="4"/>
        <end position="192"/>
    </location>
</feature>
<proteinExistence type="inferred from homology"/>
<reference evidence="8 9" key="2">
    <citation type="submission" date="2020-03" db="EMBL/GenBank/DDBJ databases">
        <title>Kangsaoukella pontilimi gen. nov., sp. nov., a new member of the family Rhodobacteraceae isolated from a tidal mudflat.</title>
        <authorList>
            <person name="Kim I.S."/>
        </authorList>
    </citation>
    <scope>NUCLEOTIDE SEQUENCE [LARGE SCALE GENOMIC DNA]</scope>
    <source>
        <strain evidence="8 9">GH1-50</strain>
    </source>
</reference>
<dbReference type="PANTHER" id="PTHR43741:SF2">
    <property type="entry name" value="FMN-DEPENDENT NADH:QUINONE OXIDOREDUCTASE"/>
    <property type="match status" value="1"/>
</dbReference>
<dbReference type="Gene3D" id="3.40.50.360">
    <property type="match status" value="1"/>
</dbReference>
<comment type="catalytic activity">
    <reaction evidence="6">
        <text>2 a quinone + NADH + H(+) = 2 a 1,4-benzosemiquinone + NAD(+)</text>
        <dbReference type="Rhea" id="RHEA:65952"/>
        <dbReference type="ChEBI" id="CHEBI:15378"/>
        <dbReference type="ChEBI" id="CHEBI:57540"/>
        <dbReference type="ChEBI" id="CHEBI:57945"/>
        <dbReference type="ChEBI" id="CHEBI:132124"/>
        <dbReference type="ChEBI" id="CHEBI:134225"/>
    </reaction>
</comment>
<dbReference type="GO" id="GO:0010181">
    <property type="term" value="F:FMN binding"/>
    <property type="evidence" value="ECO:0007669"/>
    <property type="project" value="UniProtKB-UniRule"/>
</dbReference>
<evidence type="ECO:0000256" key="1">
    <source>
        <dbReference type="ARBA" id="ARBA00022630"/>
    </source>
</evidence>
<evidence type="ECO:0000256" key="2">
    <source>
        <dbReference type="ARBA" id="ARBA00022643"/>
    </source>
</evidence>